<dbReference type="AlphaFoldDB" id="A0A2G5TQY9"/>
<gene>
    <name evidence="2" type="primary">Cnig_chr_V.g21218</name>
    <name evidence="2" type="ORF">B9Z55_021218</name>
</gene>
<feature type="compositionally biased region" description="Polar residues" evidence="1">
    <location>
        <begin position="74"/>
        <end position="83"/>
    </location>
</feature>
<sequence>MLRRCYKRIENRQYHETSENSETSTKGSPDDGLTDARIPLLMPKDQTNCRCQHPLKPQPPNDGNGWCAPLSPIDGTQQTLDRN</sequence>
<feature type="region of interest" description="Disordered" evidence="1">
    <location>
        <begin position="52"/>
        <end position="83"/>
    </location>
</feature>
<evidence type="ECO:0000313" key="2">
    <source>
        <dbReference type="EMBL" id="PIC29719.1"/>
    </source>
</evidence>
<accession>A0A2G5TQY9</accession>
<feature type="region of interest" description="Disordered" evidence="1">
    <location>
        <begin position="9"/>
        <end position="40"/>
    </location>
</feature>
<dbReference type="Proteomes" id="UP000230233">
    <property type="component" value="Chromosome V"/>
</dbReference>
<evidence type="ECO:0000313" key="3">
    <source>
        <dbReference type="Proteomes" id="UP000230233"/>
    </source>
</evidence>
<keyword evidence="3" id="KW-1185">Reference proteome</keyword>
<name>A0A2G5TQY9_9PELO</name>
<proteinExistence type="predicted"/>
<reference evidence="3" key="1">
    <citation type="submission" date="2017-10" db="EMBL/GenBank/DDBJ databases">
        <title>Rapid genome shrinkage in a self-fertile nematode reveals novel sperm competition proteins.</title>
        <authorList>
            <person name="Yin D."/>
            <person name="Schwarz E.M."/>
            <person name="Thomas C.G."/>
            <person name="Felde R.L."/>
            <person name="Korf I.F."/>
            <person name="Cutter A.D."/>
            <person name="Schartner C.M."/>
            <person name="Ralston E.J."/>
            <person name="Meyer B.J."/>
            <person name="Haag E.S."/>
        </authorList>
    </citation>
    <scope>NUCLEOTIDE SEQUENCE [LARGE SCALE GENOMIC DNA]</scope>
    <source>
        <strain evidence="3">JU1422</strain>
    </source>
</reference>
<protein>
    <submittedName>
        <fullName evidence="2">Uncharacterized protein</fullName>
    </submittedName>
</protein>
<evidence type="ECO:0000256" key="1">
    <source>
        <dbReference type="SAM" id="MobiDB-lite"/>
    </source>
</evidence>
<comment type="caution">
    <text evidence="2">The sequence shown here is derived from an EMBL/GenBank/DDBJ whole genome shotgun (WGS) entry which is preliminary data.</text>
</comment>
<dbReference type="EMBL" id="PDUG01000005">
    <property type="protein sequence ID" value="PIC29719.1"/>
    <property type="molecule type" value="Genomic_DNA"/>
</dbReference>
<feature type="compositionally biased region" description="Basic and acidic residues" evidence="1">
    <location>
        <begin position="9"/>
        <end position="18"/>
    </location>
</feature>
<organism evidence="2 3">
    <name type="scientific">Caenorhabditis nigoni</name>
    <dbReference type="NCBI Taxonomy" id="1611254"/>
    <lineage>
        <taxon>Eukaryota</taxon>
        <taxon>Metazoa</taxon>
        <taxon>Ecdysozoa</taxon>
        <taxon>Nematoda</taxon>
        <taxon>Chromadorea</taxon>
        <taxon>Rhabditida</taxon>
        <taxon>Rhabditina</taxon>
        <taxon>Rhabditomorpha</taxon>
        <taxon>Rhabditoidea</taxon>
        <taxon>Rhabditidae</taxon>
        <taxon>Peloderinae</taxon>
        <taxon>Caenorhabditis</taxon>
    </lineage>
</organism>